<evidence type="ECO:0000313" key="1">
    <source>
        <dbReference type="EMBL" id="ART32145.1"/>
    </source>
</evidence>
<sequence length="44" mass="5236">MGLRRDEKVARDRDMLLSEATSEYARQVRASQAIDFRQSLRDFF</sequence>
<dbReference type="AlphaFoldDB" id="A0A1Y0B3W0"/>
<name>A0A1Y0B3W0_9LAMI</name>
<geneLocation type="mitochondrion" evidence="1"/>
<protein>
    <submittedName>
        <fullName evidence="1">Uncharacterized protein</fullName>
    </submittedName>
</protein>
<proteinExistence type="predicted"/>
<keyword evidence="1" id="KW-0496">Mitochondrion</keyword>
<dbReference type="EMBL" id="KY774314">
    <property type="protein sequence ID" value="ART32145.1"/>
    <property type="molecule type" value="Genomic_DNA"/>
</dbReference>
<gene>
    <name evidence="1" type="ORF">AEK19_MT1982</name>
</gene>
<reference evidence="1" key="1">
    <citation type="submission" date="2017-03" db="EMBL/GenBank/DDBJ databases">
        <title>The mitochondrial genome of the carnivorous plant Utricularia reniformis (Lentibulariaceae): structure, comparative analysis and evolutionary landmarks.</title>
        <authorList>
            <person name="Silva S.R."/>
            <person name="Alvarenga D.O."/>
            <person name="Michael T.P."/>
            <person name="Miranda V.F.O."/>
            <person name="Varani A.M."/>
        </authorList>
    </citation>
    <scope>NUCLEOTIDE SEQUENCE</scope>
</reference>
<organism evidence="1">
    <name type="scientific">Utricularia reniformis</name>
    <dbReference type="NCBI Taxonomy" id="192314"/>
    <lineage>
        <taxon>Eukaryota</taxon>
        <taxon>Viridiplantae</taxon>
        <taxon>Streptophyta</taxon>
        <taxon>Embryophyta</taxon>
        <taxon>Tracheophyta</taxon>
        <taxon>Spermatophyta</taxon>
        <taxon>Magnoliopsida</taxon>
        <taxon>eudicotyledons</taxon>
        <taxon>Gunneridae</taxon>
        <taxon>Pentapetalae</taxon>
        <taxon>asterids</taxon>
        <taxon>lamiids</taxon>
        <taxon>Lamiales</taxon>
        <taxon>Lentibulariaceae</taxon>
        <taxon>Utricularia</taxon>
    </lineage>
</organism>
<accession>A0A1Y0B3W0</accession>